<dbReference type="AlphaFoldDB" id="A0A068L8X4"/>
<accession>A0A068L8X4</accession>
<sequence length="249" mass="26637">MLIWERPEPAARSSLSPLSRDRIVRAAVGLADDDGLTAVSLRKVAAALDAGPMRLYRYVDTKEELLDLMLDAVYAEIPLPEPAEGDEGDEGDWEASVRTLAHGLRCAALRHEWFADLLGGRPQFGPAALGHLEAVLAALRRAPGIADDDPNALMHALQAVNGYVFGAVRHEIVELRVERESGQTEHEWQAASGPYLRRLIATGRYPALAHLVTRGADQDPAAMFTAGLDVILTGLAAPSRPAAGGGQGT</sequence>
<evidence type="ECO:0000256" key="3">
    <source>
        <dbReference type="ARBA" id="ARBA00023163"/>
    </source>
</evidence>
<name>A0A068L8X4_KITAU</name>
<evidence type="ECO:0000259" key="5">
    <source>
        <dbReference type="PROSITE" id="PS50977"/>
    </source>
</evidence>
<reference evidence="6" key="3">
    <citation type="journal article" date="2010" name="Folia Microbiol. (Praha)">
        <title>Identification and characterization of an indigoidine-like gene for a blue pigment biosynthesis in Streptomyces aureofaciens CCM 3239.</title>
        <authorList>
            <person name="Novakova R."/>
            <person name="Odnogova Z."/>
            <person name="Kutas P."/>
            <person name="Feckova L."/>
            <person name="Kormanec J."/>
        </authorList>
    </citation>
    <scope>NUCLEOTIDE SEQUENCE</scope>
    <source>
        <strain evidence="6">CCM3239</strain>
        <plasmid evidence="6">pSA3239</plasmid>
    </source>
</reference>
<reference evidence="6" key="1">
    <citation type="journal article" date="2002" name="Gene">
        <title>Cloning and characterization of a polyketide synthase gene cluster involved in biosynthesis of a proposed angucycline-like polyketide auricin in Streptomyces aureofaciens CCM 3239.</title>
        <authorList>
            <person name="Novakova R."/>
            <person name="Bistakova J."/>
            <person name="Homerova D."/>
            <person name="Rezuchova B."/>
            <person name="Kormanec J."/>
        </authorList>
    </citation>
    <scope>NUCLEOTIDE SEQUENCE</scope>
    <source>
        <strain evidence="6">CCM3239</strain>
        <plasmid evidence="6">pSA3239</plasmid>
    </source>
</reference>
<dbReference type="GO" id="GO:0003700">
    <property type="term" value="F:DNA-binding transcription factor activity"/>
    <property type="evidence" value="ECO:0007669"/>
    <property type="project" value="TreeGrafter"/>
</dbReference>
<dbReference type="SUPFAM" id="SSF48498">
    <property type="entry name" value="Tetracyclin repressor-like, C-terminal domain"/>
    <property type="match status" value="1"/>
</dbReference>
<organism evidence="6">
    <name type="scientific">Kitasatospora aureofaciens</name>
    <name type="common">Streptomyces aureofaciens</name>
    <dbReference type="NCBI Taxonomy" id="1894"/>
    <lineage>
        <taxon>Bacteria</taxon>
        <taxon>Bacillati</taxon>
        <taxon>Actinomycetota</taxon>
        <taxon>Actinomycetes</taxon>
        <taxon>Kitasatosporales</taxon>
        <taxon>Streptomycetaceae</taxon>
        <taxon>Kitasatospora</taxon>
    </lineage>
</organism>
<dbReference type="Pfam" id="PF02909">
    <property type="entry name" value="TetR_C_1"/>
    <property type="match status" value="1"/>
</dbReference>
<reference evidence="6" key="4">
    <citation type="journal article" date="2010" name="Microbiology">
        <title>The role of the TetR-family transcriptional regulator Aur1R in negative regulation of the auricin gene cluster in Streptomyces aureofaciens CCM 3239.</title>
        <authorList>
            <person name="Novakova R."/>
            <person name="Kutas P."/>
            <person name="Feckova L."/>
            <person name="Kormanec J."/>
        </authorList>
    </citation>
    <scope>NUCLEOTIDE SEQUENCE</scope>
    <source>
        <strain evidence="6">CCM3239</strain>
        <plasmid evidence="6">pSA3239</plasmid>
    </source>
</reference>
<dbReference type="SUPFAM" id="SSF46689">
    <property type="entry name" value="Homeodomain-like"/>
    <property type="match status" value="1"/>
</dbReference>
<dbReference type="GO" id="GO:0045892">
    <property type="term" value="P:negative regulation of DNA-templated transcription"/>
    <property type="evidence" value="ECO:0007669"/>
    <property type="project" value="InterPro"/>
</dbReference>
<reference evidence="6" key="7">
    <citation type="journal article" date="2014" name="Appl. Microbiol. Biotechnol.">
        <title>Intriguing properties of the angucycline antibiotic auricin and complex regulation of its biosynthesis.</title>
        <authorList>
            <person name="Kormanec J."/>
            <person name="Novakova R."/>
            <person name="Mingyar E."/>
            <person name="Feckova L."/>
        </authorList>
    </citation>
    <scope>NUCLEOTIDE SEQUENCE</scope>
    <source>
        <strain evidence="6">CCM3239</strain>
        <plasmid evidence="6">pSA3239</plasmid>
    </source>
</reference>
<dbReference type="PANTHER" id="PTHR30055">
    <property type="entry name" value="HTH-TYPE TRANSCRIPTIONAL REGULATOR RUTR"/>
    <property type="match status" value="1"/>
</dbReference>
<dbReference type="InterPro" id="IPR001647">
    <property type="entry name" value="HTH_TetR"/>
</dbReference>
<proteinExistence type="predicted"/>
<dbReference type="Pfam" id="PF00440">
    <property type="entry name" value="TetR_N"/>
    <property type="match status" value="1"/>
</dbReference>
<evidence type="ECO:0000313" key="6">
    <source>
        <dbReference type="EMBL" id="AIE42003.1"/>
    </source>
</evidence>
<feature type="DNA-binding region" description="H-T-H motif" evidence="4">
    <location>
        <begin position="40"/>
        <end position="59"/>
    </location>
</feature>
<evidence type="ECO:0000256" key="2">
    <source>
        <dbReference type="ARBA" id="ARBA00023125"/>
    </source>
</evidence>
<reference evidence="6" key="5">
    <citation type="journal article" date="2011" name="Microbiology">
        <title>The role of two SARP family transcriptional regulators in regulation of the auricin gene cluster in Streptomyces aureofaciens CCM 3239.</title>
        <authorList>
            <person name="Novakova R."/>
            <person name="Rehakova A."/>
            <person name="Kutas P."/>
            <person name="Feckova L."/>
            <person name="Kormanec J."/>
        </authorList>
    </citation>
    <scope>NUCLEOTIDE SEQUENCE</scope>
    <source>
        <strain evidence="6">CCM3239</strain>
        <plasmid evidence="6">pSA3239</plasmid>
    </source>
</reference>
<reference evidence="6" key="6">
    <citation type="journal article" date="2013" name="FEMS Microbiol. Lett.">
        <title>The gene cluster aur1 for the angucycline antibiotic auricin is located on a large linear plasmid pSA3239 in Streptomyces aureofaciens CCM 3239.</title>
        <authorList>
            <person name="Novakova R."/>
            <person name="Knirschova R."/>
            <person name="Farkasovsky M."/>
            <person name="Feckova L."/>
            <person name="Rehakova A."/>
            <person name="Mingyar E."/>
            <person name="Kormanec J."/>
        </authorList>
    </citation>
    <scope>NUCLEOTIDE SEQUENCE</scope>
    <source>
        <strain evidence="6">CCM3239</strain>
        <plasmid evidence="6">pSA3239</plasmid>
    </source>
</reference>
<dbReference type="InterPro" id="IPR050109">
    <property type="entry name" value="HTH-type_TetR-like_transc_reg"/>
</dbReference>
<dbReference type="PROSITE" id="PS50977">
    <property type="entry name" value="HTH_TETR_2"/>
    <property type="match status" value="1"/>
</dbReference>
<dbReference type="EMBL" id="KJ396772">
    <property type="protein sequence ID" value="AIE42003.1"/>
    <property type="molecule type" value="Genomic_DNA"/>
</dbReference>
<dbReference type="InterPro" id="IPR009057">
    <property type="entry name" value="Homeodomain-like_sf"/>
</dbReference>
<geneLocation type="plasmid" evidence="6">
    <name>pSA3239</name>
</geneLocation>
<protein>
    <submittedName>
        <fullName evidence="6">TetR family transcriptional regulator</fullName>
    </submittedName>
</protein>
<dbReference type="GO" id="GO:0000976">
    <property type="term" value="F:transcription cis-regulatory region binding"/>
    <property type="evidence" value="ECO:0007669"/>
    <property type="project" value="TreeGrafter"/>
</dbReference>
<dbReference type="PANTHER" id="PTHR30055:SF151">
    <property type="entry name" value="TRANSCRIPTIONAL REGULATORY PROTEIN"/>
    <property type="match status" value="1"/>
</dbReference>
<reference evidence="6" key="8">
    <citation type="journal article" date="2015" name="Appl. Microbiol. Biotechnol.">
        <title>Characterisation of the genes involved in the biosynthesis and attachment of the aminodeoxysugar D-forosamine in the auricin gene cluster of Streptomyces aureofaciens CCM3239.</title>
        <authorList>
            <person name="Bekeova C."/>
            <person name="Rehakova A."/>
            <person name="Feckova L."/>
            <person name="Vlckova S."/>
            <person name="Novakova R."/>
            <person name="Mingyar E."/>
            <person name="Kormanec J."/>
        </authorList>
    </citation>
    <scope>NUCLEOTIDE SEQUENCE</scope>
    <source>
        <strain evidence="6">CCM3239</strain>
        <plasmid evidence="6">pSA3239</plasmid>
    </source>
</reference>
<evidence type="ECO:0000256" key="1">
    <source>
        <dbReference type="ARBA" id="ARBA00023015"/>
    </source>
</evidence>
<evidence type="ECO:0000256" key="4">
    <source>
        <dbReference type="PROSITE-ProRule" id="PRU00335"/>
    </source>
</evidence>
<keyword evidence="3" id="KW-0804">Transcription</keyword>
<keyword evidence="2 4" id="KW-0238">DNA-binding</keyword>
<keyword evidence="1" id="KW-0805">Transcription regulation</keyword>
<keyword evidence="6" id="KW-0614">Plasmid</keyword>
<dbReference type="InterPro" id="IPR036271">
    <property type="entry name" value="Tet_transcr_reg_TetR-rel_C_sf"/>
</dbReference>
<feature type="domain" description="HTH tetR-type" evidence="5">
    <location>
        <begin position="17"/>
        <end position="77"/>
    </location>
</feature>
<dbReference type="Gene3D" id="1.10.357.10">
    <property type="entry name" value="Tetracycline Repressor, domain 2"/>
    <property type="match status" value="1"/>
</dbReference>
<reference evidence="6" key="2">
    <citation type="journal article" date="2005" name="Microbiology">
        <title>Characterization of a regulatory gene essential for the production of the angucycline-like polyketide antibiotic auricin in Streptomyces aureofaciens CCM 3239.</title>
        <authorList>
            <person name="Novakova R."/>
            <person name="Homerova D."/>
            <person name="Feckova L."/>
            <person name="Kormanec J."/>
        </authorList>
    </citation>
    <scope>NUCLEOTIDE SEQUENCE</scope>
    <source>
        <strain evidence="6">CCM3239</strain>
        <plasmid evidence="6">pSA3239</plasmid>
    </source>
</reference>
<dbReference type="Gene3D" id="1.10.10.60">
    <property type="entry name" value="Homeodomain-like"/>
    <property type="match status" value="1"/>
</dbReference>
<dbReference type="InterPro" id="IPR004111">
    <property type="entry name" value="Repressor_TetR_C"/>
</dbReference>